<keyword evidence="2" id="KW-0812">Transmembrane</keyword>
<dbReference type="OrthoDB" id="5241710at2759"/>
<dbReference type="RefSeq" id="XP_033400812.1">
    <property type="nucleotide sequence ID" value="XM_033539947.1"/>
</dbReference>
<feature type="transmembrane region" description="Helical" evidence="2">
    <location>
        <begin position="66"/>
        <end position="85"/>
    </location>
</feature>
<dbReference type="EMBL" id="ML995478">
    <property type="protein sequence ID" value="KAF2145100.1"/>
    <property type="molecule type" value="Genomic_DNA"/>
</dbReference>
<feature type="transmembrane region" description="Helical" evidence="2">
    <location>
        <begin position="140"/>
        <end position="161"/>
    </location>
</feature>
<evidence type="ECO:0000313" key="4">
    <source>
        <dbReference type="Proteomes" id="UP000799438"/>
    </source>
</evidence>
<keyword evidence="4" id="KW-1185">Reference proteome</keyword>
<name>A0A6A6BLU0_9PEZI</name>
<reference evidence="3" key="1">
    <citation type="journal article" date="2020" name="Stud. Mycol.">
        <title>101 Dothideomycetes genomes: a test case for predicting lifestyles and emergence of pathogens.</title>
        <authorList>
            <person name="Haridas S."/>
            <person name="Albert R."/>
            <person name="Binder M."/>
            <person name="Bloem J."/>
            <person name="Labutti K."/>
            <person name="Salamov A."/>
            <person name="Andreopoulos B."/>
            <person name="Baker S."/>
            <person name="Barry K."/>
            <person name="Bills G."/>
            <person name="Bluhm B."/>
            <person name="Cannon C."/>
            <person name="Castanera R."/>
            <person name="Culley D."/>
            <person name="Daum C."/>
            <person name="Ezra D."/>
            <person name="Gonzalez J."/>
            <person name="Henrissat B."/>
            <person name="Kuo A."/>
            <person name="Liang C."/>
            <person name="Lipzen A."/>
            <person name="Lutzoni F."/>
            <person name="Magnuson J."/>
            <person name="Mondo S."/>
            <person name="Nolan M."/>
            <person name="Ohm R."/>
            <person name="Pangilinan J."/>
            <person name="Park H.-J."/>
            <person name="Ramirez L."/>
            <person name="Alfaro M."/>
            <person name="Sun H."/>
            <person name="Tritt A."/>
            <person name="Yoshinaga Y."/>
            <person name="Zwiers L.-H."/>
            <person name="Turgeon B."/>
            <person name="Goodwin S."/>
            <person name="Spatafora J."/>
            <person name="Crous P."/>
            <person name="Grigoriev I."/>
        </authorList>
    </citation>
    <scope>NUCLEOTIDE SEQUENCE</scope>
    <source>
        <strain evidence="3">CBS 121167</strain>
    </source>
</reference>
<evidence type="ECO:0000256" key="1">
    <source>
        <dbReference type="SAM" id="MobiDB-lite"/>
    </source>
</evidence>
<feature type="transmembrane region" description="Helical" evidence="2">
    <location>
        <begin position="97"/>
        <end position="120"/>
    </location>
</feature>
<organism evidence="3 4">
    <name type="scientific">Aplosporella prunicola CBS 121167</name>
    <dbReference type="NCBI Taxonomy" id="1176127"/>
    <lineage>
        <taxon>Eukaryota</taxon>
        <taxon>Fungi</taxon>
        <taxon>Dikarya</taxon>
        <taxon>Ascomycota</taxon>
        <taxon>Pezizomycotina</taxon>
        <taxon>Dothideomycetes</taxon>
        <taxon>Dothideomycetes incertae sedis</taxon>
        <taxon>Botryosphaeriales</taxon>
        <taxon>Aplosporellaceae</taxon>
        <taxon>Aplosporella</taxon>
    </lineage>
</organism>
<dbReference type="Proteomes" id="UP000799438">
    <property type="component" value="Unassembled WGS sequence"/>
</dbReference>
<accession>A0A6A6BLU0</accession>
<feature type="transmembrane region" description="Helical" evidence="2">
    <location>
        <begin position="36"/>
        <end position="54"/>
    </location>
</feature>
<evidence type="ECO:0008006" key="5">
    <source>
        <dbReference type="Google" id="ProtNLM"/>
    </source>
</evidence>
<sequence>MPALHASTDTIGAAGTLNPSSPASSAKQTQRLLRRLPLFAFPPAFALLLAHGIVSRRVFPALGLAPLGYSALLSAVLLWCGLTYSPALGSPTSSVGAALVVFILDAVLAGMNLAFLIVSWVDMPNDWRWGRKDLIVLGTYGTVFMILDCAIHVYFVVRYGLQVIYAQMPKCPHCHSRLKIAHNEFGEHASVYASLAEYDEEDDCYKDVASARESTESTELRK</sequence>
<feature type="region of interest" description="Disordered" evidence="1">
    <location>
        <begin position="1"/>
        <end position="24"/>
    </location>
</feature>
<dbReference type="GeneID" id="54297443"/>
<protein>
    <recommendedName>
        <fullName evidence="5">MARVEL domain-containing protein</fullName>
    </recommendedName>
</protein>
<dbReference type="AlphaFoldDB" id="A0A6A6BLU0"/>
<gene>
    <name evidence="3" type="ORF">K452DRAFT_284483</name>
</gene>
<keyword evidence="2" id="KW-1133">Transmembrane helix</keyword>
<keyword evidence="2" id="KW-0472">Membrane</keyword>
<proteinExistence type="predicted"/>
<evidence type="ECO:0000313" key="3">
    <source>
        <dbReference type="EMBL" id="KAF2145100.1"/>
    </source>
</evidence>
<evidence type="ECO:0000256" key="2">
    <source>
        <dbReference type="SAM" id="Phobius"/>
    </source>
</evidence>